<protein>
    <submittedName>
        <fullName evidence="1">Uncharacterized protein</fullName>
    </submittedName>
</protein>
<dbReference type="EMBL" id="ADGK01000092">
    <property type="protein sequence ID" value="EFE23384.1"/>
    <property type="molecule type" value="Genomic_DNA"/>
</dbReference>
<name>D4F4D6_EDWTA</name>
<gene>
    <name evidence="1" type="ORF">EDWATA_01607</name>
</gene>
<reference evidence="1 2" key="1">
    <citation type="submission" date="2010-02" db="EMBL/GenBank/DDBJ databases">
        <authorList>
            <person name="Weinstock G."/>
            <person name="Sodergren E."/>
            <person name="Clifton S."/>
            <person name="Fulton L."/>
            <person name="Fulton B."/>
            <person name="Courtney L."/>
            <person name="Fronick C."/>
            <person name="Harrison M."/>
            <person name="Strong C."/>
            <person name="Farmer C."/>
            <person name="Delahaunty K."/>
            <person name="Markovic C."/>
            <person name="Hall O."/>
            <person name="Minx P."/>
            <person name="Tomlinson C."/>
            <person name="Mitreva M."/>
            <person name="Nelson J."/>
            <person name="Hou S."/>
            <person name="Wollam A."/>
            <person name="Pepin K.H."/>
            <person name="Johnson M."/>
            <person name="Bhonagiri V."/>
            <person name="Zhang X."/>
            <person name="Suruliraj S."/>
            <person name="Warren W."/>
            <person name="Chinwalla A."/>
            <person name="Mardis E.R."/>
            <person name="Wilson R.K."/>
        </authorList>
    </citation>
    <scope>NUCLEOTIDE SEQUENCE [LARGE SCALE GENOMIC DNA]</scope>
    <source>
        <strain evidence="1 2">ATCC 23685</strain>
    </source>
</reference>
<dbReference type="HOGENOM" id="CLU_2769274_0_0_6"/>
<proteinExistence type="predicted"/>
<evidence type="ECO:0000313" key="1">
    <source>
        <dbReference type="EMBL" id="EFE23384.1"/>
    </source>
</evidence>
<organism evidence="1 2">
    <name type="scientific">Edwardsiella tarda ATCC 23685</name>
    <dbReference type="NCBI Taxonomy" id="500638"/>
    <lineage>
        <taxon>Bacteria</taxon>
        <taxon>Pseudomonadati</taxon>
        <taxon>Pseudomonadota</taxon>
        <taxon>Gammaproteobacteria</taxon>
        <taxon>Enterobacterales</taxon>
        <taxon>Hafniaceae</taxon>
        <taxon>Edwardsiella</taxon>
    </lineage>
</organism>
<sequence>MNNRYAEVLIIKRLCVFIVVYPLPPYLNLVVRFVQCPPVSHRYISCSIGNLFKQTALSRIFHGKNAKNK</sequence>
<evidence type="ECO:0000313" key="2">
    <source>
        <dbReference type="Proteomes" id="UP000003692"/>
    </source>
</evidence>
<comment type="caution">
    <text evidence="1">The sequence shown here is derived from an EMBL/GenBank/DDBJ whole genome shotgun (WGS) entry which is preliminary data.</text>
</comment>
<dbReference type="Proteomes" id="UP000003692">
    <property type="component" value="Unassembled WGS sequence"/>
</dbReference>
<dbReference type="AlphaFoldDB" id="D4F4D6"/>
<accession>D4F4D6</accession>